<dbReference type="PIRSF" id="PIRSF000505">
    <property type="entry name" value="EPSPS"/>
    <property type="match status" value="1"/>
</dbReference>
<evidence type="ECO:0000256" key="2">
    <source>
        <dbReference type="ARBA" id="ARBA00009948"/>
    </source>
</evidence>
<name>A0A4U9R1P2_HATHI</name>
<feature type="binding site" evidence="7">
    <location>
        <position position="370"/>
    </location>
    <ligand>
        <name>phosphoenolpyruvate</name>
        <dbReference type="ChEBI" id="CHEBI:58702"/>
    </ligand>
</feature>
<dbReference type="Pfam" id="PF00275">
    <property type="entry name" value="EPSP_synthase"/>
    <property type="match status" value="1"/>
</dbReference>
<protein>
    <recommendedName>
        <fullName evidence="7">3-phosphoshikimate 1-carboxyvinyltransferase</fullName>
        <ecNumber evidence="7">2.5.1.19</ecNumber>
    </recommendedName>
    <alternativeName>
        <fullName evidence="7">5-enolpyruvylshikimate-3-phosphate synthase</fullName>
        <shortName evidence="7">EPSP synthase</shortName>
        <shortName evidence="7">EPSPS</shortName>
    </alternativeName>
</protein>
<dbReference type="Gene3D" id="3.65.10.10">
    <property type="entry name" value="Enolpyruvate transferase domain"/>
    <property type="match status" value="2"/>
</dbReference>
<accession>A0A4U9R1P2</accession>
<feature type="binding site" evidence="7">
    <location>
        <position position="169"/>
    </location>
    <ligand>
        <name>phosphoenolpyruvate</name>
        <dbReference type="ChEBI" id="CHEBI:58702"/>
    </ligand>
</feature>
<feature type="binding site" evidence="7">
    <location>
        <position position="21"/>
    </location>
    <ligand>
        <name>phosphoenolpyruvate</name>
        <dbReference type="ChEBI" id="CHEBI:58702"/>
    </ligand>
</feature>
<dbReference type="NCBIfam" id="TIGR01356">
    <property type="entry name" value="aroA"/>
    <property type="match status" value="1"/>
</dbReference>
<dbReference type="InterPro" id="IPR006264">
    <property type="entry name" value="EPSP_synthase"/>
</dbReference>
<feature type="binding site" evidence="7">
    <location>
        <position position="168"/>
    </location>
    <ligand>
        <name>3-phosphoshikimate</name>
        <dbReference type="ChEBI" id="CHEBI:145989"/>
    </ligand>
</feature>
<keyword evidence="10" id="KW-1185">Reference proteome</keyword>
<proteinExistence type="inferred from homology"/>
<feature type="binding site" evidence="7">
    <location>
        <position position="21"/>
    </location>
    <ligand>
        <name>3-phosphoshikimate</name>
        <dbReference type="ChEBI" id="CHEBI:145989"/>
    </ligand>
</feature>
<feature type="binding site" evidence="7">
    <location>
        <position position="96"/>
    </location>
    <ligand>
        <name>phosphoenolpyruvate</name>
        <dbReference type="ChEBI" id="CHEBI:58702"/>
    </ligand>
</feature>
<comment type="subcellular location">
    <subcellularLocation>
        <location evidence="7">Cytoplasm</location>
    </subcellularLocation>
</comment>
<keyword evidence="7" id="KW-0963">Cytoplasm</keyword>
<comment type="function">
    <text evidence="7">Catalyzes the transfer of the enolpyruvyl moiety of phosphoenolpyruvate (PEP) to the 5-hydroxyl of shikimate-3-phosphate (S3P) to produce enolpyruvyl shikimate-3-phosphate and inorganic phosphate.</text>
</comment>
<dbReference type="HAMAP" id="MF_00210">
    <property type="entry name" value="EPSP_synth"/>
    <property type="match status" value="1"/>
</dbReference>
<comment type="subunit">
    <text evidence="7">Monomer.</text>
</comment>
<dbReference type="CDD" id="cd01556">
    <property type="entry name" value="EPSP_synthase"/>
    <property type="match status" value="1"/>
</dbReference>
<keyword evidence="5 7" id="KW-0057">Aromatic amino acid biosynthesis</keyword>
<dbReference type="GO" id="GO:0005737">
    <property type="term" value="C:cytoplasm"/>
    <property type="evidence" value="ECO:0007669"/>
    <property type="project" value="UniProtKB-SubCell"/>
</dbReference>
<evidence type="ECO:0000256" key="7">
    <source>
        <dbReference type="HAMAP-Rule" id="MF_00210"/>
    </source>
</evidence>
<feature type="binding site" evidence="7">
    <location>
        <position position="396"/>
    </location>
    <ligand>
        <name>phosphoenolpyruvate</name>
        <dbReference type="ChEBI" id="CHEBI:58702"/>
    </ligand>
</feature>
<dbReference type="OrthoDB" id="9809920at2"/>
<feature type="binding site" evidence="7">
    <location>
        <position position="26"/>
    </location>
    <ligand>
        <name>3-phosphoshikimate</name>
        <dbReference type="ChEBI" id="CHEBI:145989"/>
    </ligand>
</feature>
<feature type="binding site" evidence="7">
    <location>
        <position position="22"/>
    </location>
    <ligand>
        <name>3-phosphoshikimate</name>
        <dbReference type="ChEBI" id="CHEBI:145989"/>
    </ligand>
</feature>
<evidence type="ECO:0000256" key="4">
    <source>
        <dbReference type="ARBA" id="ARBA00022679"/>
    </source>
</evidence>
<feature type="binding site" evidence="7">
    <location>
        <position position="167"/>
    </location>
    <ligand>
        <name>3-phosphoshikimate</name>
        <dbReference type="ChEBI" id="CHEBI:145989"/>
    </ligand>
</feature>
<feature type="binding site" evidence="7">
    <location>
        <position position="323"/>
    </location>
    <ligand>
        <name>3-phosphoshikimate</name>
        <dbReference type="ChEBI" id="CHEBI:145989"/>
    </ligand>
</feature>
<dbReference type="PANTHER" id="PTHR21090:SF5">
    <property type="entry name" value="PENTAFUNCTIONAL AROM POLYPEPTIDE"/>
    <property type="match status" value="1"/>
</dbReference>
<dbReference type="GO" id="GO:0003866">
    <property type="term" value="F:3-phosphoshikimate 1-carboxyvinyltransferase activity"/>
    <property type="evidence" value="ECO:0007669"/>
    <property type="project" value="UniProtKB-UniRule"/>
</dbReference>
<keyword evidence="4 7" id="KW-0808">Transferase</keyword>
<evidence type="ECO:0000259" key="8">
    <source>
        <dbReference type="Pfam" id="PF00275"/>
    </source>
</evidence>
<dbReference type="UniPathway" id="UPA00053">
    <property type="reaction ID" value="UER00089"/>
</dbReference>
<organism evidence="9 10">
    <name type="scientific">Hathewaya histolytica</name>
    <name type="common">Clostridium histolyticum</name>
    <dbReference type="NCBI Taxonomy" id="1498"/>
    <lineage>
        <taxon>Bacteria</taxon>
        <taxon>Bacillati</taxon>
        <taxon>Bacillota</taxon>
        <taxon>Clostridia</taxon>
        <taxon>Eubacteriales</taxon>
        <taxon>Clostridiaceae</taxon>
        <taxon>Hathewaya</taxon>
    </lineage>
</organism>
<evidence type="ECO:0000256" key="6">
    <source>
        <dbReference type="ARBA" id="ARBA00044633"/>
    </source>
</evidence>
<gene>
    <name evidence="7 9" type="primary">aroA</name>
    <name evidence="9" type="ORF">NCTC503_00538</name>
</gene>
<sequence>MATLRIEPNFLKGDVSIPPSKSLSHRAIICAALGQGESVISNVLLSEDIKATIEGMRTIGATIKIVDEDDKMKTLVINGCCSKNFDEVIINCRESGSTLRFLIPIALLKSNKSEFYGSGKLVERPLTTYYNIFKEKGIRYENHNGKLPLTIEGKLVGGNFEVEGNISSQFISGLLFALPLLEEDSIIKIKNNLESKAYVDLTIDMMRNFGIVIENRSYKVFYIKGNQRYKSFDYKVEGDFSQGAFFLVGKALGNEIKVEGLNLNSLQGDKEIIEVIKTIENKKSRDTLIDASEIPDLVPIIAVLSSLRLGKTHIFNAGRLRIKESDRLRAICTELKALGANIEELDEGLIILGTEELQGGVEVHSWNDHRIAMSLAIAGTRCREAIILKGSESVNKSYPHFWNTYKELGGILHEWSNRE</sequence>
<feature type="active site" description="Proton acceptor" evidence="7">
    <location>
        <position position="296"/>
    </location>
</feature>
<feature type="binding site" evidence="7">
    <location>
        <position position="169"/>
    </location>
    <ligand>
        <name>3-phosphoshikimate</name>
        <dbReference type="ChEBI" id="CHEBI:145989"/>
    </ligand>
</feature>
<dbReference type="PANTHER" id="PTHR21090">
    <property type="entry name" value="AROM/DEHYDROQUINATE SYNTHASE"/>
    <property type="match status" value="1"/>
</dbReference>
<dbReference type="KEGG" id="hhw:NCTC503_00538"/>
<dbReference type="EC" id="2.5.1.19" evidence="7"/>
<evidence type="ECO:0000313" key="10">
    <source>
        <dbReference type="Proteomes" id="UP000308489"/>
    </source>
</evidence>
<feature type="binding site" evidence="7">
    <location>
        <position position="124"/>
    </location>
    <ligand>
        <name>phosphoenolpyruvate</name>
        <dbReference type="ChEBI" id="CHEBI:58702"/>
    </ligand>
</feature>
<dbReference type="PROSITE" id="PS00885">
    <property type="entry name" value="EPSP_SYNTHASE_2"/>
    <property type="match status" value="1"/>
</dbReference>
<dbReference type="InterPro" id="IPR013792">
    <property type="entry name" value="RNA3'P_cycl/enolpyr_Trfase_a/b"/>
</dbReference>
<evidence type="ECO:0000256" key="1">
    <source>
        <dbReference type="ARBA" id="ARBA00004811"/>
    </source>
</evidence>
<dbReference type="SUPFAM" id="SSF55205">
    <property type="entry name" value="EPT/RTPC-like"/>
    <property type="match status" value="1"/>
</dbReference>
<dbReference type="RefSeq" id="WP_138209318.1">
    <property type="nucleotide sequence ID" value="NZ_CBCRUQ010000009.1"/>
</dbReference>
<evidence type="ECO:0000313" key="9">
    <source>
        <dbReference type="EMBL" id="VTQ84428.1"/>
    </source>
</evidence>
<feature type="binding site" evidence="7">
    <location>
        <position position="195"/>
    </location>
    <ligand>
        <name>3-phosphoshikimate</name>
        <dbReference type="ChEBI" id="CHEBI:145989"/>
    </ligand>
</feature>
<dbReference type="Proteomes" id="UP000308489">
    <property type="component" value="Chromosome 1"/>
</dbReference>
<evidence type="ECO:0000256" key="3">
    <source>
        <dbReference type="ARBA" id="ARBA00022605"/>
    </source>
</evidence>
<dbReference type="InterPro" id="IPR036968">
    <property type="entry name" value="Enolpyruvate_Tfrase_sf"/>
</dbReference>
<keyword evidence="3 7" id="KW-0028">Amino-acid biosynthesis</keyword>
<dbReference type="EMBL" id="LR590481">
    <property type="protein sequence ID" value="VTQ84428.1"/>
    <property type="molecule type" value="Genomic_DNA"/>
</dbReference>
<dbReference type="GO" id="GO:0009073">
    <property type="term" value="P:aromatic amino acid family biosynthetic process"/>
    <property type="evidence" value="ECO:0007669"/>
    <property type="project" value="UniProtKB-KW"/>
</dbReference>
<comment type="pathway">
    <text evidence="1 7">Metabolic intermediate biosynthesis; chorismate biosynthesis; chorismate from D-erythrose 4-phosphate and phosphoenolpyruvate: step 6/7.</text>
</comment>
<feature type="binding site" evidence="7">
    <location>
        <position position="296"/>
    </location>
    <ligand>
        <name>3-phosphoshikimate</name>
        <dbReference type="ChEBI" id="CHEBI:145989"/>
    </ligand>
</feature>
<comment type="catalytic activity">
    <reaction evidence="6">
        <text>3-phosphoshikimate + phosphoenolpyruvate = 5-O-(1-carboxyvinyl)-3-phosphoshikimate + phosphate</text>
        <dbReference type="Rhea" id="RHEA:21256"/>
        <dbReference type="ChEBI" id="CHEBI:43474"/>
        <dbReference type="ChEBI" id="CHEBI:57701"/>
        <dbReference type="ChEBI" id="CHEBI:58702"/>
        <dbReference type="ChEBI" id="CHEBI:145989"/>
        <dbReference type="EC" id="2.5.1.19"/>
    </reaction>
    <physiologicalReaction direction="left-to-right" evidence="6">
        <dbReference type="Rhea" id="RHEA:21257"/>
    </physiologicalReaction>
</comment>
<dbReference type="AlphaFoldDB" id="A0A4U9R1P2"/>
<dbReference type="InterPro" id="IPR001986">
    <property type="entry name" value="Enolpyruvate_Tfrase_dom"/>
</dbReference>
<dbReference type="InterPro" id="IPR023193">
    <property type="entry name" value="EPSP_synthase_CS"/>
</dbReference>
<dbReference type="GO" id="GO:0009423">
    <property type="term" value="P:chorismate biosynthetic process"/>
    <property type="evidence" value="ECO:0007669"/>
    <property type="project" value="UniProtKB-UniRule"/>
</dbReference>
<dbReference type="GO" id="GO:0008652">
    <property type="term" value="P:amino acid biosynthetic process"/>
    <property type="evidence" value="ECO:0007669"/>
    <property type="project" value="UniProtKB-KW"/>
</dbReference>
<feature type="domain" description="Enolpyruvate transferase" evidence="8">
    <location>
        <begin position="9"/>
        <end position="403"/>
    </location>
</feature>
<evidence type="ECO:0000256" key="5">
    <source>
        <dbReference type="ARBA" id="ARBA00023141"/>
    </source>
</evidence>
<comment type="similarity">
    <text evidence="2 7">Belongs to the EPSP synthase family.</text>
</comment>
<comment type="caution">
    <text evidence="7">Lacks conserved residue(s) required for the propagation of feature annotation.</text>
</comment>
<feature type="binding site" evidence="7">
    <location>
        <position position="327"/>
    </location>
    <ligand>
        <name>phosphoenolpyruvate</name>
        <dbReference type="ChEBI" id="CHEBI:58702"/>
    </ligand>
</feature>
<reference evidence="9 10" key="1">
    <citation type="submission" date="2019-05" db="EMBL/GenBank/DDBJ databases">
        <authorList>
            <consortium name="Pathogen Informatics"/>
        </authorList>
    </citation>
    <scope>NUCLEOTIDE SEQUENCE [LARGE SCALE GENOMIC DNA]</scope>
    <source>
        <strain evidence="9 10">NCTC503</strain>
    </source>
</reference>